<protein>
    <recommendedName>
        <fullName evidence="3">MobA/VirD2-like nuclease domain-containing protein</fullName>
    </recommendedName>
</protein>
<feature type="coiled-coil region" evidence="1">
    <location>
        <begin position="385"/>
        <end position="446"/>
    </location>
</feature>
<dbReference type="RefSeq" id="WP_086106153.1">
    <property type="nucleotide sequence ID" value="NZ_NEKB01000009.1"/>
</dbReference>
<sequence>MPVVKIKQIKVTLKKSIEYITRANKTRDGALVKYSDGEFEGAKKVTEDMMYDLMNGVHSYKEGDVLAHHIIQSFKPGEEITAEEVHALGVQFIKEFTNCEHRYILATHVDKEHIHNHIIVCAMNQKTGHKMRVQRDTLQKLRDLSDKLCRIAGVHVITNAQPNHAFSMADIYLQGDSTNIKQRVRGLVTAAALEADSFSSLRDELLQRGVRMNVRGAHITYTLIDSGFKIRDSKLGVSYDPVGLATRIGRSSVYPISFNKRMILSDNGETLTVKLPQTHGKKCIRIAKNQTLSDGTTYRAFLSEDQPVMIFTRENRYAAHMNLDELREFFAPDYAKITRHESSSERFINATPGVSDAQKRYYSAVRRRSENLSKTVEAYETISSYGSVEKTLDALKEEIDSKKDALYASIVALKETHEQRGNANEVKELIGQIDALESEISESENMYMRVHDLAEKNSKTDKNQDKQTRNRAQNR</sequence>
<accession>A0A1Y2STV8</accession>
<evidence type="ECO:0000313" key="5">
    <source>
        <dbReference type="Proteomes" id="UP000243540"/>
    </source>
</evidence>
<evidence type="ECO:0000313" key="4">
    <source>
        <dbReference type="EMBL" id="OTA29867.1"/>
    </source>
</evidence>
<feature type="region of interest" description="Disordered" evidence="2">
    <location>
        <begin position="452"/>
        <end position="475"/>
    </location>
</feature>
<evidence type="ECO:0000256" key="2">
    <source>
        <dbReference type="SAM" id="MobiDB-lite"/>
    </source>
</evidence>
<proteinExistence type="predicted"/>
<name>A0A1Y2STV8_9BIFI</name>
<feature type="compositionally biased region" description="Basic and acidic residues" evidence="2">
    <location>
        <begin position="452"/>
        <end position="468"/>
    </location>
</feature>
<dbReference type="OrthoDB" id="5688559at2"/>
<dbReference type="AlphaFoldDB" id="A0A1Y2STV8"/>
<reference evidence="4 5" key="1">
    <citation type="submission" date="2017-04" db="EMBL/GenBank/DDBJ databases">
        <title>Draft genome sequences of Alloscardovia macacae UMA81211 and UMA81212 isolated from the feces of a rhesus macaque (Macaca mulatta).</title>
        <authorList>
            <person name="Albert K."/>
            <person name="Sela D.A."/>
        </authorList>
    </citation>
    <scope>NUCLEOTIDE SEQUENCE [LARGE SCALE GENOMIC DNA]</scope>
    <source>
        <strain evidence="4 5">UMA81212</strain>
    </source>
</reference>
<gene>
    <name evidence="4" type="ORF">B9T39_01955</name>
</gene>
<dbReference type="EMBL" id="NEKC01000003">
    <property type="protein sequence ID" value="OTA29867.1"/>
    <property type="molecule type" value="Genomic_DNA"/>
</dbReference>
<dbReference type="Pfam" id="PF03432">
    <property type="entry name" value="Relaxase"/>
    <property type="match status" value="1"/>
</dbReference>
<dbReference type="InterPro" id="IPR005094">
    <property type="entry name" value="Endonuclease_MobA/VirD2"/>
</dbReference>
<comment type="caution">
    <text evidence="4">The sequence shown here is derived from an EMBL/GenBank/DDBJ whole genome shotgun (WGS) entry which is preliminary data.</text>
</comment>
<feature type="domain" description="MobA/VirD2-like nuclease" evidence="3">
    <location>
        <begin position="19"/>
        <end position="151"/>
    </location>
</feature>
<keyword evidence="1" id="KW-0175">Coiled coil</keyword>
<dbReference type="STRING" id="1160091.B9T39_01955"/>
<dbReference type="Proteomes" id="UP000243540">
    <property type="component" value="Unassembled WGS sequence"/>
</dbReference>
<evidence type="ECO:0000259" key="3">
    <source>
        <dbReference type="Pfam" id="PF03432"/>
    </source>
</evidence>
<organism evidence="4 5">
    <name type="scientific">Alloscardovia macacae</name>
    <dbReference type="NCBI Taxonomy" id="1160091"/>
    <lineage>
        <taxon>Bacteria</taxon>
        <taxon>Bacillati</taxon>
        <taxon>Actinomycetota</taxon>
        <taxon>Actinomycetes</taxon>
        <taxon>Bifidobacteriales</taxon>
        <taxon>Bifidobacteriaceae</taxon>
        <taxon>Alloscardovia</taxon>
    </lineage>
</organism>
<evidence type="ECO:0000256" key="1">
    <source>
        <dbReference type="SAM" id="Coils"/>
    </source>
</evidence>